<dbReference type="Proteomes" id="UP000064893">
    <property type="component" value="Chromosome"/>
</dbReference>
<dbReference type="AlphaFoldDB" id="A0A0S2HWG6"/>
<proteinExistence type="predicted"/>
<organism evidence="2 3">
    <name type="scientific">Salinivirga cyanobacteriivorans</name>
    <dbReference type="NCBI Taxonomy" id="1307839"/>
    <lineage>
        <taxon>Bacteria</taxon>
        <taxon>Pseudomonadati</taxon>
        <taxon>Bacteroidota</taxon>
        <taxon>Bacteroidia</taxon>
        <taxon>Bacteroidales</taxon>
        <taxon>Salinivirgaceae</taxon>
        <taxon>Salinivirga</taxon>
    </lineage>
</organism>
<evidence type="ECO:0000313" key="2">
    <source>
        <dbReference type="EMBL" id="ALO14351.1"/>
    </source>
</evidence>
<feature type="domain" description="Thiamine-binding protein" evidence="1">
    <location>
        <begin position="5"/>
        <end position="74"/>
    </location>
</feature>
<dbReference type="InterPro" id="IPR029756">
    <property type="entry name" value="MTH1187/YkoF-like"/>
</dbReference>
<dbReference type="KEGG" id="blq:L21SP5_00679"/>
<dbReference type="Gene3D" id="3.30.70.930">
    <property type="match status" value="1"/>
</dbReference>
<dbReference type="SUPFAM" id="SSF89957">
    <property type="entry name" value="MTH1187/YkoF-like"/>
    <property type="match status" value="1"/>
</dbReference>
<dbReference type="RefSeq" id="WP_057951905.1">
    <property type="nucleotide sequence ID" value="NZ_CP013118.1"/>
</dbReference>
<sequence>MFISVEISYYPLENNYDQPVSEFIEGLNQMADINTEVGSMSTVVTGEYRKVMDALDALMSQSFENYSSVFNLKISNTCPV</sequence>
<dbReference type="Pfam" id="PF01910">
    <property type="entry name" value="Thiamine_BP"/>
    <property type="match status" value="1"/>
</dbReference>
<name>A0A0S2HWG6_9BACT</name>
<dbReference type="EMBL" id="CP013118">
    <property type="protein sequence ID" value="ALO14351.1"/>
    <property type="molecule type" value="Genomic_DNA"/>
</dbReference>
<accession>A0A0S2HWG6</accession>
<protein>
    <recommendedName>
        <fullName evidence="1">Thiamine-binding protein domain-containing protein</fullName>
    </recommendedName>
</protein>
<gene>
    <name evidence="2" type="ORF">L21SP5_00679</name>
</gene>
<reference evidence="2 3" key="1">
    <citation type="submission" date="2015-11" db="EMBL/GenBank/DDBJ databases">
        <title>Description and complete genome sequence of a novel strain predominating in hypersaline microbial mats and representing a new family of the Bacteriodetes phylum.</title>
        <authorList>
            <person name="Spring S."/>
            <person name="Bunk B."/>
            <person name="Sproer C."/>
            <person name="Klenk H.-P."/>
        </authorList>
    </citation>
    <scope>NUCLEOTIDE SEQUENCE [LARGE SCALE GENOMIC DNA]</scope>
    <source>
        <strain evidence="2 3">L21-Spi-D4</strain>
    </source>
</reference>
<dbReference type="OrthoDB" id="164222at2"/>
<evidence type="ECO:0000313" key="3">
    <source>
        <dbReference type="Proteomes" id="UP000064893"/>
    </source>
</evidence>
<keyword evidence="3" id="KW-1185">Reference proteome</keyword>
<dbReference type="InterPro" id="IPR002767">
    <property type="entry name" value="Thiamine_BP"/>
</dbReference>
<dbReference type="STRING" id="1307839.L21SP5_00679"/>
<evidence type="ECO:0000259" key="1">
    <source>
        <dbReference type="Pfam" id="PF01910"/>
    </source>
</evidence>